<protein>
    <recommendedName>
        <fullName evidence="11">Ubiquinone biosynthesis monooxygenase COQ6, mitochondrial</fullName>
        <ecNumber evidence="11">1.14.15.45</ecNumber>
    </recommendedName>
    <alternativeName>
        <fullName evidence="11">2-methoxy-6-polyprenolphenol 4-hydroxylase</fullName>
        <ecNumber evidence="11">1.14.15.46</ecNumber>
    </alternativeName>
</protein>
<dbReference type="STRING" id="2282107.A0A286UKT3"/>
<dbReference type="InterPro" id="IPR018168">
    <property type="entry name" value="Ubi_Hdrlase_CS"/>
</dbReference>
<keyword evidence="10 11" id="KW-0472">Membrane</keyword>
<dbReference type="InterPro" id="IPR010971">
    <property type="entry name" value="UbiH/COQ6"/>
</dbReference>
<evidence type="ECO:0000256" key="1">
    <source>
        <dbReference type="ARBA" id="ARBA00001974"/>
    </source>
</evidence>
<keyword evidence="7 11" id="KW-0560">Oxidoreductase</keyword>
<dbReference type="GO" id="GO:0106364">
    <property type="term" value="F:4-hydroxy-3-all-trans-polyprenylbenzoate oxygenase activity"/>
    <property type="evidence" value="ECO:0007669"/>
    <property type="project" value="UniProtKB-EC"/>
</dbReference>
<dbReference type="InterPro" id="IPR036188">
    <property type="entry name" value="FAD/NAD-bd_sf"/>
</dbReference>
<comment type="catalytic activity">
    <reaction evidence="11">
        <text>a 2-methoxy-6-(all-trans-polyprenyl)phenol + 2 reduced [2Fe-2S]-[ferredoxin] + O2 + 2 H(+) = a 2-methoxy-6-(all-trans-polyprenyl)benzene-1,4-diol + 2 oxidized [2Fe-2S]-[ferredoxin] + H2O</text>
        <dbReference type="Rhea" id="RHEA:81183"/>
        <dbReference type="Rhea" id="RHEA-COMP:9551"/>
        <dbReference type="Rhea" id="RHEA-COMP:10000"/>
        <dbReference type="Rhea" id="RHEA-COMP:10001"/>
        <dbReference type="Rhea" id="RHEA-COMP:10858"/>
        <dbReference type="ChEBI" id="CHEBI:15377"/>
        <dbReference type="ChEBI" id="CHEBI:15378"/>
        <dbReference type="ChEBI" id="CHEBI:15379"/>
        <dbReference type="ChEBI" id="CHEBI:33737"/>
        <dbReference type="ChEBI" id="CHEBI:33738"/>
        <dbReference type="ChEBI" id="CHEBI:62731"/>
        <dbReference type="ChEBI" id="CHEBI:84166"/>
        <dbReference type="EC" id="1.14.15.46"/>
    </reaction>
</comment>
<dbReference type="Proteomes" id="UP000217199">
    <property type="component" value="Unassembled WGS sequence"/>
</dbReference>
<keyword evidence="4 11" id="KW-0831">Ubiquinone biosynthesis</keyword>
<comment type="subcellular location">
    <subcellularLocation>
        <location evidence="11">Mitochondrion inner membrane</location>
        <topology evidence="11">Peripheral membrane protein</topology>
        <orientation evidence="11">Matrix side</orientation>
    </subcellularLocation>
</comment>
<feature type="domain" description="FAD-binding" evidence="12">
    <location>
        <begin position="149"/>
        <end position="324"/>
    </location>
</feature>
<comment type="function">
    <text evidence="11">FAD-dependent monooxygenase required for two non-consecutive steps during ubiquinone biosynthesis. Required for the C5-ring hydroxylation during ubiquinone biosynthesis by catalyzing the hydroxylation of 4-hydroxy-3-(all-trans-polyprenyl)benzoic acid to 3,4-dihydroxy-5-(all-trans-polyprenyl)benzoic acid. Also acts downstream of coq4, for the C1-hydroxylation during ubiquinone biosynthesis by catalyzing the hydroxylation of 2-methoxy-6-(all-trans-polyprenyl)phenol to 2-methoxy-6-(all-trans-polyprenyl)benzene-1,4-diol. The electrons required for the hydroxylation reaction are funneled indirectly to coq6 from NADPH via a ferredoxin/ferredoxin reductase system.</text>
</comment>
<keyword evidence="5 11" id="KW-0999">Mitochondrion inner membrane</keyword>
<dbReference type="EC" id="1.14.15.46" evidence="11"/>
<proteinExistence type="inferred from homology"/>
<dbReference type="InParanoid" id="A0A286UKT3"/>
<feature type="domain" description="FAD-binding" evidence="12">
    <location>
        <begin position="395"/>
        <end position="447"/>
    </location>
</feature>
<dbReference type="InterPro" id="IPR051205">
    <property type="entry name" value="UbiH/COQ6_monooxygenase"/>
</dbReference>
<dbReference type="Pfam" id="PF01494">
    <property type="entry name" value="FAD_binding_3"/>
    <property type="match status" value="2"/>
</dbReference>
<evidence type="ECO:0000256" key="3">
    <source>
        <dbReference type="ARBA" id="ARBA00022630"/>
    </source>
</evidence>
<dbReference type="InterPro" id="IPR002938">
    <property type="entry name" value="FAD-bd"/>
</dbReference>
<dbReference type="PANTHER" id="PTHR43876:SF7">
    <property type="entry name" value="UBIQUINONE BIOSYNTHESIS MONOOXYGENASE COQ6, MITOCHONDRIAL"/>
    <property type="match status" value="1"/>
</dbReference>
<keyword evidence="13" id="KW-0830">Ubiquinone</keyword>
<comment type="similarity">
    <text evidence="2 11">Belongs to the UbiH/COQ6 family.</text>
</comment>
<comment type="caution">
    <text evidence="13">The sequence shown here is derived from an EMBL/GenBank/DDBJ whole genome shotgun (WGS) entry which is preliminary data.</text>
</comment>
<dbReference type="GO" id="GO:0016712">
    <property type="term" value="F:oxidoreductase activity, acting on paired donors, with incorporation or reduction of molecular oxygen, reduced flavin or flavoprotein as one donor, and incorporation of one atom of oxygen"/>
    <property type="evidence" value="ECO:0007669"/>
    <property type="project" value="UniProtKB-UniRule"/>
</dbReference>
<dbReference type="PROSITE" id="PS01304">
    <property type="entry name" value="UBIH"/>
    <property type="match status" value="1"/>
</dbReference>
<reference evidence="13 14" key="1">
    <citation type="journal article" date="2017" name="Mol. Ecol.">
        <title>Comparative and population genomic landscape of Phellinus noxius: A hypervariable fungus causing root rot in trees.</title>
        <authorList>
            <person name="Chung C.L."/>
            <person name="Lee T.J."/>
            <person name="Akiba M."/>
            <person name="Lee H.H."/>
            <person name="Kuo T.H."/>
            <person name="Liu D."/>
            <person name="Ke H.M."/>
            <person name="Yokoi T."/>
            <person name="Roa M.B."/>
            <person name="Lu M.J."/>
            <person name="Chang Y.Y."/>
            <person name="Ann P.J."/>
            <person name="Tsai J.N."/>
            <person name="Chen C.Y."/>
            <person name="Tzean S.S."/>
            <person name="Ota Y."/>
            <person name="Hattori T."/>
            <person name="Sahashi N."/>
            <person name="Liou R.F."/>
            <person name="Kikuchi T."/>
            <person name="Tsai I.J."/>
        </authorList>
    </citation>
    <scope>NUCLEOTIDE SEQUENCE [LARGE SCALE GENOMIC DNA]</scope>
    <source>
        <strain evidence="13 14">FFPRI411160</strain>
    </source>
</reference>
<dbReference type="PRINTS" id="PR00420">
    <property type="entry name" value="RNGMNOXGNASE"/>
</dbReference>
<dbReference type="UniPathway" id="UPA00232"/>
<dbReference type="PANTHER" id="PTHR43876">
    <property type="entry name" value="UBIQUINONE BIOSYNTHESIS MONOOXYGENASE COQ6, MITOCHONDRIAL"/>
    <property type="match status" value="1"/>
</dbReference>
<comment type="subunit">
    <text evidence="11">Component of a multi-subunit COQ enzyme complex, composed of at least COQ3, COQ4, COQ5, COQ6, COQ7 and COQ9.</text>
</comment>
<comment type="pathway">
    <text evidence="11">Cofactor biosynthesis; ubiquinone biosynthesis.</text>
</comment>
<keyword evidence="3 11" id="KW-0285">Flavoprotein</keyword>
<dbReference type="GO" id="GO:0120538">
    <property type="term" value="F:2-methoxy-6-polyprenolphenol 4-hydroxylase activity"/>
    <property type="evidence" value="ECO:0007669"/>
    <property type="project" value="UniProtKB-EC"/>
</dbReference>
<dbReference type="InterPro" id="IPR000689">
    <property type="entry name" value="UbQ_mOase_COQ6"/>
</dbReference>
<dbReference type="OrthoDB" id="683240at2759"/>
<dbReference type="GO" id="GO:0031314">
    <property type="term" value="C:extrinsic component of mitochondrial inner membrane"/>
    <property type="evidence" value="ECO:0007669"/>
    <property type="project" value="UniProtKB-UniRule"/>
</dbReference>
<evidence type="ECO:0000259" key="12">
    <source>
        <dbReference type="Pfam" id="PF01494"/>
    </source>
</evidence>
<dbReference type="EC" id="1.14.15.45" evidence="11"/>
<accession>A0A286UKT3</accession>
<keyword evidence="14" id="KW-1185">Reference proteome</keyword>
<evidence type="ECO:0000256" key="11">
    <source>
        <dbReference type="HAMAP-Rule" id="MF_03193"/>
    </source>
</evidence>
<name>A0A286UKT3_9AGAM</name>
<evidence type="ECO:0000256" key="9">
    <source>
        <dbReference type="ARBA" id="ARBA00023128"/>
    </source>
</evidence>
<keyword evidence="6 11" id="KW-0274">FAD</keyword>
<evidence type="ECO:0000256" key="2">
    <source>
        <dbReference type="ARBA" id="ARBA00005349"/>
    </source>
</evidence>
<organism evidence="13 14">
    <name type="scientific">Pyrrhoderma noxium</name>
    <dbReference type="NCBI Taxonomy" id="2282107"/>
    <lineage>
        <taxon>Eukaryota</taxon>
        <taxon>Fungi</taxon>
        <taxon>Dikarya</taxon>
        <taxon>Basidiomycota</taxon>
        <taxon>Agaricomycotina</taxon>
        <taxon>Agaricomycetes</taxon>
        <taxon>Hymenochaetales</taxon>
        <taxon>Hymenochaetaceae</taxon>
        <taxon>Pyrrhoderma</taxon>
    </lineage>
</organism>
<keyword evidence="9 11" id="KW-0496">Mitochondrion</keyword>
<evidence type="ECO:0000313" key="13">
    <source>
        <dbReference type="EMBL" id="PAV20200.1"/>
    </source>
</evidence>
<sequence length="580" mass="62438">MLSLVPSSRNTVARAARRVVGHPLSQRRYSSTVSSTANDVQDCDIVIVGGGPAGLAFANALASHGPIRESLRIALIEAGDLERVRQWSLPEDSFSNRVSSLTNASKKFISDTGAWKLVDESRVTCIEEMQVWDGISDARVAFNASDSGIQSEGGYPPHMSTMTENLNLQRALLHSLKSTGHVELIDNTKVSHIEKDVSKGGWPLVHLSNGATLRARLLVGADGPNSPVRKFAGIESYGWAYDTRAIVATLQHAPRLPGIQPANTIAYQRFLPTGPIAFLPLSPTVSSLVWSTKPALASALISVDPQVLAQMINAAFRLPEVSMRYLHNIILENPDSVTPKFIQEEIQWREKSHDIDRYSAYSSQSANMAGIPPNDSELLPPFVTQIQSGSIASFSLRLTHADTYIGETERSGRTALLGDAAHTTHPLAGQGLNMGLGDAEALANTINNAILLGGDIGSRTALLPYPRARYLENHKLLTVVDKLHKLYGTTLPPIVWARSVGLEVVNELDTLKAAIMMSAGSDVGSLKQKLERVDVSPWAAAAQGARIAGGLLDTLKQAEKSLGGVISTNLRATLNSLARR</sequence>
<evidence type="ECO:0000256" key="7">
    <source>
        <dbReference type="ARBA" id="ARBA00023002"/>
    </source>
</evidence>
<dbReference type="NCBIfam" id="TIGR01988">
    <property type="entry name" value="Ubi-OHases"/>
    <property type="match status" value="1"/>
</dbReference>
<dbReference type="HAMAP" id="MF_03193">
    <property type="entry name" value="COQ6_monooxygenase"/>
    <property type="match status" value="1"/>
</dbReference>
<evidence type="ECO:0000256" key="4">
    <source>
        <dbReference type="ARBA" id="ARBA00022688"/>
    </source>
</evidence>
<evidence type="ECO:0000313" key="14">
    <source>
        <dbReference type="Proteomes" id="UP000217199"/>
    </source>
</evidence>
<comment type="cofactor">
    <cofactor evidence="1 11">
        <name>FAD</name>
        <dbReference type="ChEBI" id="CHEBI:57692"/>
    </cofactor>
</comment>
<dbReference type="FunCoup" id="A0A286UKT3">
    <property type="interactions" value="253"/>
</dbReference>
<comment type="catalytic activity">
    <reaction evidence="11">
        <text>a 4-hydroxy-3-(all-trans-polyprenyl)benzoate + 2 reduced [2Fe-2S]-[ferredoxin] + O2 + 2 H(+) = a 3,4-dihydroxy-5-(all-trans-polyprenyl)benzoate + 2 oxidized [2Fe-2S]-[ferredoxin] + H2O</text>
        <dbReference type="Rhea" id="RHEA:81195"/>
        <dbReference type="Rhea" id="RHEA-COMP:9514"/>
        <dbReference type="Rhea" id="RHEA-COMP:10000"/>
        <dbReference type="Rhea" id="RHEA-COMP:10001"/>
        <dbReference type="Rhea" id="RHEA-COMP:10930"/>
        <dbReference type="ChEBI" id="CHEBI:15377"/>
        <dbReference type="ChEBI" id="CHEBI:15378"/>
        <dbReference type="ChEBI" id="CHEBI:15379"/>
        <dbReference type="ChEBI" id="CHEBI:33737"/>
        <dbReference type="ChEBI" id="CHEBI:33738"/>
        <dbReference type="ChEBI" id="CHEBI:64694"/>
        <dbReference type="ChEBI" id="CHEBI:78396"/>
        <dbReference type="EC" id="1.14.15.45"/>
    </reaction>
</comment>
<dbReference type="EMBL" id="NBII01000004">
    <property type="protein sequence ID" value="PAV20200.1"/>
    <property type="molecule type" value="Genomic_DNA"/>
</dbReference>
<dbReference type="SUPFAM" id="SSF51905">
    <property type="entry name" value="FAD/NAD(P)-binding domain"/>
    <property type="match status" value="1"/>
</dbReference>
<evidence type="ECO:0000256" key="5">
    <source>
        <dbReference type="ARBA" id="ARBA00022792"/>
    </source>
</evidence>
<evidence type="ECO:0000256" key="6">
    <source>
        <dbReference type="ARBA" id="ARBA00022827"/>
    </source>
</evidence>
<evidence type="ECO:0000256" key="8">
    <source>
        <dbReference type="ARBA" id="ARBA00023033"/>
    </source>
</evidence>
<evidence type="ECO:0000256" key="10">
    <source>
        <dbReference type="ARBA" id="ARBA00023136"/>
    </source>
</evidence>
<dbReference type="Gene3D" id="3.50.50.60">
    <property type="entry name" value="FAD/NAD(P)-binding domain"/>
    <property type="match status" value="2"/>
</dbReference>
<gene>
    <name evidence="11" type="primary">COQ6</name>
    <name evidence="13" type="ORF">PNOK_0513400</name>
</gene>
<keyword evidence="8 11" id="KW-0503">Monooxygenase</keyword>
<dbReference type="AlphaFoldDB" id="A0A286UKT3"/>
<dbReference type="GO" id="GO:0071949">
    <property type="term" value="F:FAD binding"/>
    <property type="evidence" value="ECO:0007669"/>
    <property type="project" value="InterPro"/>
</dbReference>